<sequence length="42" mass="4962">MFKLRMVEEISPWSFEEVMWQDDEDENLTPSVSLNSVDSLVQ</sequence>
<keyword evidence="2" id="KW-1185">Reference proteome</keyword>
<proteinExistence type="predicted"/>
<name>A0A392MLL6_9FABA</name>
<comment type="caution">
    <text evidence="1">The sequence shown here is derived from an EMBL/GenBank/DDBJ whole genome shotgun (WGS) entry which is preliminary data.</text>
</comment>
<dbReference type="Proteomes" id="UP000265520">
    <property type="component" value="Unassembled WGS sequence"/>
</dbReference>
<gene>
    <name evidence="1" type="ORF">A2U01_0008740</name>
</gene>
<dbReference type="AlphaFoldDB" id="A0A392MLL6"/>
<organism evidence="1 2">
    <name type="scientific">Trifolium medium</name>
    <dbReference type="NCBI Taxonomy" id="97028"/>
    <lineage>
        <taxon>Eukaryota</taxon>
        <taxon>Viridiplantae</taxon>
        <taxon>Streptophyta</taxon>
        <taxon>Embryophyta</taxon>
        <taxon>Tracheophyta</taxon>
        <taxon>Spermatophyta</taxon>
        <taxon>Magnoliopsida</taxon>
        <taxon>eudicotyledons</taxon>
        <taxon>Gunneridae</taxon>
        <taxon>Pentapetalae</taxon>
        <taxon>rosids</taxon>
        <taxon>fabids</taxon>
        <taxon>Fabales</taxon>
        <taxon>Fabaceae</taxon>
        <taxon>Papilionoideae</taxon>
        <taxon>50 kb inversion clade</taxon>
        <taxon>NPAAA clade</taxon>
        <taxon>Hologalegina</taxon>
        <taxon>IRL clade</taxon>
        <taxon>Trifolieae</taxon>
        <taxon>Trifolium</taxon>
    </lineage>
</organism>
<evidence type="ECO:0000313" key="1">
    <source>
        <dbReference type="EMBL" id="MCH87859.1"/>
    </source>
</evidence>
<reference evidence="1 2" key="1">
    <citation type="journal article" date="2018" name="Front. Plant Sci.">
        <title>Red Clover (Trifolium pratense) and Zigzag Clover (T. medium) - A Picture of Genomic Similarities and Differences.</title>
        <authorList>
            <person name="Dluhosova J."/>
            <person name="Istvanek J."/>
            <person name="Nedelnik J."/>
            <person name="Repkova J."/>
        </authorList>
    </citation>
    <scope>NUCLEOTIDE SEQUENCE [LARGE SCALE GENOMIC DNA]</scope>
    <source>
        <strain evidence="2">cv. 10/8</strain>
        <tissue evidence="1">Leaf</tissue>
    </source>
</reference>
<dbReference type="EMBL" id="LXQA010013057">
    <property type="protein sequence ID" value="MCH87859.1"/>
    <property type="molecule type" value="Genomic_DNA"/>
</dbReference>
<protein>
    <submittedName>
        <fullName evidence="1">Uncharacterized protein</fullName>
    </submittedName>
</protein>
<evidence type="ECO:0000313" key="2">
    <source>
        <dbReference type="Proteomes" id="UP000265520"/>
    </source>
</evidence>
<accession>A0A392MLL6</accession>